<organism evidence="2">
    <name type="scientific">Candidatus Kentrum sp. UNK</name>
    <dbReference type="NCBI Taxonomy" id="2126344"/>
    <lineage>
        <taxon>Bacteria</taxon>
        <taxon>Pseudomonadati</taxon>
        <taxon>Pseudomonadota</taxon>
        <taxon>Gammaproteobacteria</taxon>
        <taxon>Candidatus Kentrum</taxon>
    </lineage>
</organism>
<protein>
    <submittedName>
        <fullName evidence="2">Uncharacterized protein</fullName>
    </submittedName>
</protein>
<dbReference type="EMBL" id="CAADGD010000002">
    <property type="protein sequence ID" value="VFK68398.1"/>
    <property type="molecule type" value="Genomic_DNA"/>
</dbReference>
<gene>
    <name evidence="1" type="ORF">BECKUNK1418G_GA0071005_101022</name>
    <name evidence="2" type="ORF">BECKUNK1418H_GA0071006_100214</name>
</gene>
<evidence type="ECO:0000313" key="2">
    <source>
        <dbReference type="EMBL" id="VFK68398.1"/>
    </source>
</evidence>
<reference evidence="2" key="1">
    <citation type="submission" date="2019-02" db="EMBL/GenBank/DDBJ databases">
        <authorList>
            <person name="Gruber-Vodicka R. H."/>
            <person name="Seah K. B. B."/>
        </authorList>
    </citation>
    <scope>NUCLEOTIDE SEQUENCE</scope>
    <source>
        <strain evidence="2">BECK_BY19</strain>
        <strain evidence="1">BECK_BY8</strain>
    </source>
</reference>
<sequence length="220" mass="24444">MLSLCRGDRVQTTISNRKIDMRSKKEVLSSIGQFIETIYGNLDRKVDYDWKKLSGVVGAYLIDTYQSFSGKQQEPSPFKQSANLLLNFAVEKPIATPMYAENTNIGGIENHQNIIIPLTFGIEFLHGARIRNKSGEVSLSNRISLSEHSLIDLIRAIGESTPSAHFKLTAILFEQMAYRFNHNASDHAVISSSLPFVLLAVCSSMIDPSADRTPLPLSRA</sequence>
<proteinExistence type="predicted"/>
<dbReference type="EMBL" id="CAADFZ010000010">
    <property type="protein sequence ID" value="VFK60267.1"/>
    <property type="molecule type" value="Genomic_DNA"/>
</dbReference>
<evidence type="ECO:0000313" key="1">
    <source>
        <dbReference type="EMBL" id="VFK60267.1"/>
    </source>
</evidence>
<dbReference type="AlphaFoldDB" id="A0A451AQV1"/>
<name>A0A451AQV1_9GAMM</name>
<accession>A0A451AQV1</accession>